<dbReference type="SUPFAM" id="SSF56436">
    <property type="entry name" value="C-type lectin-like"/>
    <property type="match status" value="1"/>
</dbReference>
<dbReference type="EMBL" id="JAIWYP010000014">
    <property type="protein sequence ID" value="KAH3712554.1"/>
    <property type="molecule type" value="Genomic_DNA"/>
</dbReference>
<dbReference type="PANTHER" id="PTHR22803">
    <property type="entry name" value="MANNOSE, PHOSPHOLIPASE, LECTIN RECEPTOR RELATED"/>
    <property type="match status" value="1"/>
</dbReference>
<dbReference type="InterPro" id="IPR016187">
    <property type="entry name" value="CTDL_fold"/>
</dbReference>
<proteinExistence type="predicted"/>
<keyword evidence="4" id="KW-1185">Reference proteome</keyword>
<evidence type="ECO:0000259" key="2">
    <source>
        <dbReference type="PROSITE" id="PS50041"/>
    </source>
</evidence>
<dbReference type="InterPro" id="IPR016186">
    <property type="entry name" value="C-type_lectin-like/link_sf"/>
</dbReference>
<dbReference type="OrthoDB" id="6271941at2759"/>
<feature type="domain" description="C-type lectin" evidence="2">
    <location>
        <begin position="29"/>
        <end position="147"/>
    </location>
</feature>
<evidence type="ECO:0000313" key="3">
    <source>
        <dbReference type="EMBL" id="KAH3712554.1"/>
    </source>
</evidence>
<gene>
    <name evidence="3" type="ORF">DPMN_072305</name>
</gene>
<dbReference type="InterPro" id="IPR050111">
    <property type="entry name" value="C-type_lectin/snaclec_domain"/>
</dbReference>
<evidence type="ECO:0000256" key="1">
    <source>
        <dbReference type="SAM" id="SignalP"/>
    </source>
</evidence>
<organism evidence="3 4">
    <name type="scientific">Dreissena polymorpha</name>
    <name type="common">Zebra mussel</name>
    <name type="synonym">Mytilus polymorpha</name>
    <dbReference type="NCBI Taxonomy" id="45954"/>
    <lineage>
        <taxon>Eukaryota</taxon>
        <taxon>Metazoa</taxon>
        <taxon>Spiralia</taxon>
        <taxon>Lophotrochozoa</taxon>
        <taxon>Mollusca</taxon>
        <taxon>Bivalvia</taxon>
        <taxon>Autobranchia</taxon>
        <taxon>Heteroconchia</taxon>
        <taxon>Euheterodonta</taxon>
        <taxon>Imparidentia</taxon>
        <taxon>Neoheterodontei</taxon>
        <taxon>Myida</taxon>
        <taxon>Dreissenoidea</taxon>
        <taxon>Dreissenidae</taxon>
        <taxon>Dreissena</taxon>
    </lineage>
</organism>
<reference evidence="3" key="1">
    <citation type="journal article" date="2019" name="bioRxiv">
        <title>The Genome of the Zebra Mussel, Dreissena polymorpha: A Resource for Invasive Species Research.</title>
        <authorList>
            <person name="McCartney M.A."/>
            <person name="Auch B."/>
            <person name="Kono T."/>
            <person name="Mallez S."/>
            <person name="Zhang Y."/>
            <person name="Obille A."/>
            <person name="Becker A."/>
            <person name="Abrahante J.E."/>
            <person name="Garbe J."/>
            <person name="Badalamenti J.P."/>
            <person name="Herman A."/>
            <person name="Mangelson H."/>
            <person name="Liachko I."/>
            <person name="Sullivan S."/>
            <person name="Sone E.D."/>
            <person name="Koren S."/>
            <person name="Silverstein K.A.T."/>
            <person name="Beckman K.B."/>
            <person name="Gohl D.M."/>
        </authorList>
    </citation>
    <scope>NUCLEOTIDE SEQUENCE</scope>
    <source>
        <strain evidence="3">Duluth1</strain>
        <tissue evidence="3">Whole animal</tissue>
    </source>
</reference>
<feature type="signal peptide" evidence="1">
    <location>
        <begin position="1"/>
        <end position="19"/>
    </location>
</feature>
<dbReference type="AlphaFoldDB" id="A0A9D3Z5Z8"/>
<name>A0A9D3Z5Z8_DREPO</name>
<feature type="chain" id="PRO_5038942826" description="C-type lectin domain-containing protein" evidence="1">
    <location>
        <begin position="20"/>
        <end position="159"/>
    </location>
</feature>
<sequence>MFLFVLFACLICCNKGVTCTNCPNGWIAHESSCYLFGHEDNLLDFTTAEQFCRQRGGHLIHVDDAQENAFIKDQLNERKPIHWWLGITDEDAEGVWRWFDDDTVAEYTDFESNDHSHPGEDCGLFASIYEFRWADIECTAHYPPLCELSARNTEVETVG</sequence>
<dbReference type="PROSITE" id="PS50041">
    <property type="entry name" value="C_TYPE_LECTIN_2"/>
    <property type="match status" value="1"/>
</dbReference>
<accession>A0A9D3Z5Z8</accession>
<dbReference type="Pfam" id="PF00059">
    <property type="entry name" value="Lectin_C"/>
    <property type="match status" value="1"/>
</dbReference>
<dbReference type="Proteomes" id="UP000828390">
    <property type="component" value="Unassembled WGS sequence"/>
</dbReference>
<evidence type="ECO:0000313" key="4">
    <source>
        <dbReference type="Proteomes" id="UP000828390"/>
    </source>
</evidence>
<dbReference type="SMART" id="SM00034">
    <property type="entry name" value="CLECT"/>
    <property type="match status" value="1"/>
</dbReference>
<reference evidence="3" key="2">
    <citation type="submission" date="2020-11" db="EMBL/GenBank/DDBJ databases">
        <authorList>
            <person name="McCartney M.A."/>
            <person name="Auch B."/>
            <person name="Kono T."/>
            <person name="Mallez S."/>
            <person name="Becker A."/>
            <person name="Gohl D.M."/>
            <person name="Silverstein K.A.T."/>
            <person name="Koren S."/>
            <person name="Bechman K.B."/>
            <person name="Herman A."/>
            <person name="Abrahante J.E."/>
            <person name="Garbe J."/>
        </authorList>
    </citation>
    <scope>NUCLEOTIDE SEQUENCE</scope>
    <source>
        <strain evidence="3">Duluth1</strain>
        <tissue evidence="3">Whole animal</tissue>
    </source>
</reference>
<dbReference type="Gene3D" id="3.10.100.10">
    <property type="entry name" value="Mannose-Binding Protein A, subunit A"/>
    <property type="match status" value="1"/>
</dbReference>
<comment type="caution">
    <text evidence="3">The sequence shown here is derived from an EMBL/GenBank/DDBJ whole genome shotgun (WGS) entry which is preliminary data.</text>
</comment>
<dbReference type="InterPro" id="IPR001304">
    <property type="entry name" value="C-type_lectin-like"/>
</dbReference>
<keyword evidence="1" id="KW-0732">Signal</keyword>
<protein>
    <recommendedName>
        <fullName evidence="2">C-type lectin domain-containing protein</fullName>
    </recommendedName>
</protein>